<dbReference type="SUPFAM" id="SSF52833">
    <property type="entry name" value="Thioredoxin-like"/>
    <property type="match status" value="1"/>
</dbReference>
<dbReference type="Proteomes" id="UP000626220">
    <property type="component" value="Unassembled WGS sequence"/>
</dbReference>
<gene>
    <name evidence="2" type="ORF">GCM10017056_20830</name>
</gene>
<feature type="signal peptide" evidence="1">
    <location>
        <begin position="1"/>
        <end position="22"/>
    </location>
</feature>
<dbReference type="AlphaFoldDB" id="A0A8J3GXI7"/>
<evidence type="ECO:0000313" key="3">
    <source>
        <dbReference type="Proteomes" id="UP000626220"/>
    </source>
</evidence>
<dbReference type="InterPro" id="IPR036249">
    <property type="entry name" value="Thioredoxin-like_sf"/>
</dbReference>
<reference evidence="2" key="2">
    <citation type="submission" date="2020-09" db="EMBL/GenBank/DDBJ databases">
        <authorList>
            <person name="Sun Q."/>
            <person name="Kim S."/>
        </authorList>
    </citation>
    <scope>NUCLEOTIDE SEQUENCE</scope>
    <source>
        <strain evidence="2">KCTC 42650</strain>
    </source>
</reference>
<evidence type="ECO:0008006" key="4">
    <source>
        <dbReference type="Google" id="ProtNLM"/>
    </source>
</evidence>
<organism evidence="2 3">
    <name type="scientific">Seohaeicola zhoushanensis</name>
    <dbReference type="NCBI Taxonomy" id="1569283"/>
    <lineage>
        <taxon>Bacteria</taxon>
        <taxon>Pseudomonadati</taxon>
        <taxon>Pseudomonadota</taxon>
        <taxon>Alphaproteobacteria</taxon>
        <taxon>Rhodobacterales</taxon>
        <taxon>Roseobacteraceae</taxon>
        <taxon>Seohaeicola</taxon>
    </lineage>
</organism>
<dbReference type="EMBL" id="BNCJ01000004">
    <property type="protein sequence ID" value="GHF49086.1"/>
    <property type="molecule type" value="Genomic_DNA"/>
</dbReference>
<dbReference type="Gene3D" id="3.40.30.10">
    <property type="entry name" value="Glutaredoxin"/>
    <property type="match status" value="1"/>
</dbReference>
<reference evidence="2" key="1">
    <citation type="journal article" date="2014" name="Int. J. Syst. Evol. Microbiol.">
        <title>Complete genome sequence of Corynebacterium casei LMG S-19264T (=DSM 44701T), isolated from a smear-ripened cheese.</title>
        <authorList>
            <consortium name="US DOE Joint Genome Institute (JGI-PGF)"/>
            <person name="Walter F."/>
            <person name="Albersmeier A."/>
            <person name="Kalinowski J."/>
            <person name="Ruckert C."/>
        </authorList>
    </citation>
    <scope>NUCLEOTIDE SEQUENCE</scope>
    <source>
        <strain evidence="2">KCTC 42650</strain>
    </source>
</reference>
<name>A0A8J3GXI7_9RHOB</name>
<sequence length="122" mass="13788">MLRLKILLAAIVVAATALPARAVELVMVEQAGCIYCAHWNEQIAPAYPKTAEGRFAPLRRVDLHAMPSELKTARRVLFTPTFLLVEDNRELARMEGYAGDQFFWPLLDEMLRQHSDYKGEGS</sequence>
<keyword evidence="1" id="KW-0732">Signal</keyword>
<feature type="chain" id="PRO_5035263922" description="Thioredoxin family protein" evidence="1">
    <location>
        <begin position="23"/>
        <end position="122"/>
    </location>
</feature>
<dbReference type="RefSeq" id="WP_189680016.1">
    <property type="nucleotide sequence ID" value="NZ_BNCJ01000004.1"/>
</dbReference>
<comment type="caution">
    <text evidence="2">The sequence shown here is derived from an EMBL/GenBank/DDBJ whole genome shotgun (WGS) entry which is preliminary data.</text>
</comment>
<evidence type="ECO:0000313" key="2">
    <source>
        <dbReference type="EMBL" id="GHF49086.1"/>
    </source>
</evidence>
<evidence type="ECO:0000256" key="1">
    <source>
        <dbReference type="SAM" id="SignalP"/>
    </source>
</evidence>
<keyword evidence="3" id="KW-1185">Reference proteome</keyword>
<proteinExistence type="predicted"/>
<accession>A0A8J3GXI7</accession>
<protein>
    <recommendedName>
        <fullName evidence="4">Thioredoxin family protein</fullName>
    </recommendedName>
</protein>